<proteinExistence type="predicted"/>
<keyword evidence="2" id="KW-0732">Signal</keyword>
<organism evidence="3">
    <name type="scientific">Anopheles triannulatus</name>
    <dbReference type="NCBI Taxonomy" id="58253"/>
    <lineage>
        <taxon>Eukaryota</taxon>
        <taxon>Metazoa</taxon>
        <taxon>Ecdysozoa</taxon>
        <taxon>Arthropoda</taxon>
        <taxon>Hexapoda</taxon>
        <taxon>Insecta</taxon>
        <taxon>Pterygota</taxon>
        <taxon>Neoptera</taxon>
        <taxon>Endopterygota</taxon>
        <taxon>Diptera</taxon>
        <taxon>Nematocera</taxon>
        <taxon>Culicoidea</taxon>
        <taxon>Culicidae</taxon>
        <taxon>Anophelinae</taxon>
        <taxon>Anopheles</taxon>
    </lineage>
</organism>
<dbReference type="AlphaFoldDB" id="A0A2M4ADV6"/>
<feature type="signal peptide" evidence="2">
    <location>
        <begin position="1"/>
        <end position="24"/>
    </location>
</feature>
<dbReference type="EMBL" id="GGFK01005609">
    <property type="protein sequence ID" value="MBW38930.1"/>
    <property type="molecule type" value="Transcribed_RNA"/>
</dbReference>
<protein>
    <submittedName>
        <fullName evidence="3">Putative secreted mucin</fullName>
    </submittedName>
</protein>
<feature type="region of interest" description="Disordered" evidence="1">
    <location>
        <begin position="135"/>
        <end position="175"/>
    </location>
</feature>
<evidence type="ECO:0000256" key="2">
    <source>
        <dbReference type="SAM" id="SignalP"/>
    </source>
</evidence>
<sequence length="199" mass="21042">MGKLESITVCALVVLGTLIGSGWSLVCGDCFSTVSFAKCDLMGPPVNCTVQLVNQIHARFIDDNPTLLPGIETEFRCFRINGWRKHPNGTDTGFRGFGQGCTFNSTNFCNGWSGSLNITGCATCTKDNCNQEPNIPTVGPPVTSVPTVNPTTASTNPTTAPTNPSTTKKPSNGATGLQQQMQLGAVMLVLMNVILGARK</sequence>
<feature type="chain" id="PRO_5014610696" evidence="2">
    <location>
        <begin position="25"/>
        <end position="199"/>
    </location>
</feature>
<evidence type="ECO:0000313" key="3">
    <source>
        <dbReference type="EMBL" id="MBW38930.1"/>
    </source>
</evidence>
<reference evidence="3" key="1">
    <citation type="submission" date="2018-01" db="EMBL/GenBank/DDBJ databases">
        <title>An insight into the sialome of Amazonian anophelines.</title>
        <authorList>
            <person name="Ribeiro J.M."/>
            <person name="Scarpassa V."/>
            <person name="Calvo E."/>
        </authorList>
    </citation>
    <scope>NUCLEOTIDE SEQUENCE</scope>
    <source>
        <tissue evidence="3">Salivary glands</tissue>
    </source>
</reference>
<accession>A0A2M4ADV6</accession>
<feature type="compositionally biased region" description="Low complexity" evidence="1">
    <location>
        <begin position="136"/>
        <end position="172"/>
    </location>
</feature>
<name>A0A2M4ADV6_9DIPT</name>
<evidence type="ECO:0000256" key="1">
    <source>
        <dbReference type="SAM" id="MobiDB-lite"/>
    </source>
</evidence>